<sequence length="107" mass="11477">MTDLLSELDFPFRGVLLSVFHVDHLRCGSPIAATNCITPGVDRINTRSAAGPLASWVYESTSVPHCCAPDGSTQAQFGTAAVLRLESTCRSTQFVLPQTQRSIPSTP</sequence>
<organism evidence="1 2">
    <name type="scientific">Phytophthora lilii</name>
    <dbReference type="NCBI Taxonomy" id="2077276"/>
    <lineage>
        <taxon>Eukaryota</taxon>
        <taxon>Sar</taxon>
        <taxon>Stramenopiles</taxon>
        <taxon>Oomycota</taxon>
        <taxon>Peronosporomycetes</taxon>
        <taxon>Peronosporales</taxon>
        <taxon>Peronosporaceae</taxon>
        <taxon>Phytophthora</taxon>
    </lineage>
</organism>
<accession>A0A9W6WQL4</accession>
<evidence type="ECO:0000313" key="1">
    <source>
        <dbReference type="EMBL" id="GMF12174.1"/>
    </source>
</evidence>
<name>A0A9W6WQL4_9STRA</name>
<dbReference type="Proteomes" id="UP001165083">
    <property type="component" value="Unassembled WGS sequence"/>
</dbReference>
<reference evidence="1" key="1">
    <citation type="submission" date="2023-04" db="EMBL/GenBank/DDBJ databases">
        <title>Phytophthora lilii NBRC 32176.</title>
        <authorList>
            <person name="Ichikawa N."/>
            <person name="Sato H."/>
            <person name="Tonouchi N."/>
        </authorList>
    </citation>
    <scope>NUCLEOTIDE SEQUENCE</scope>
    <source>
        <strain evidence="1">NBRC 32176</strain>
    </source>
</reference>
<dbReference type="EMBL" id="BSXW01000105">
    <property type="protein sequence ID" value="GMF12174.1"/>
    <property type="molecule type" value="Genomic_DNA"/>
</dbReference>
<gene>
    <name evidence="1" type="ORF">Plil01_000282000</name>
</gene>
<dbReference type="AlphaFoldDB" id="A0A9W6WQL4"/>
<protein>
    <submittedName>
        <fullName evidence="1">Unnamed protein product</fullName>
    </submittedName>
</protein>
<keyword evidence="2" id="KW-1185">Reference proteome</keyword>
<proteinExistence type="predicted"/>
<comment type="caution">
    <text evidence="1">The sequence shown here is derived from an EMBL/GenBank/DDBJ whole genome shotgun (WGS) entry which is preliminary data.</text>
</comment>
<evidence type="ECO:0000313" key="2">
    <source>
        <dbReference type="Proteomes" id="UP001165083"/>
    </source>
</evidence>